<dbReference type="OrthoDB" id="428577at2759"/>
<dbReference type="InterPro" id="IPR052146">
    <property type="entry name" value="HOT1"/>
</dbReference>
<organism evidence="3 4">
    <name type="scientific">Colletotrichum musicola</name>
    <dbReference type="NCBI Taxonomy" id="2175873"/>
    <lineage>
        <taxon>Eukaryota</taxon>
        <taxon>Fungi</taxon>
        <taxon>Dikarya</taxon>
        <taxon>Ascomycota</taxon>
        <taxon>Pezizomycotina</taxon>
        <taxon>Sordariomycetes</taxon>
        <taxon>Hypocreomycetidae</taxon>
        <taxon>Glomerellales</taxon>
        <taxon>Glomerellaceae</taxon>
        <taxon>Colletotrichum</taxon>
        <taxon>Colletotrichum orchidearum species complex</taxon>
    </lineage>
</organism>
<dbReference type="GO" id="GO:0000978">
    <property type="term" value="F:RNA polymerase II cis-regulatory region sequence-specific DNA binding"/>
    <property type="evidence" value="ECO:0007669"/>
    <property type="project" value="TreeGrafter"/>
</dbReference>
<dbReference type="AlphaFoldDB" id="A0A8H6IX58"/>
<proteinExistence type="predicted"/>
<accession>A0A8H6IX58</accession>
<evidence type="ECO:0000313" key="3">
    <source>
        <dbReference type="EMBL" id="KAF6802512.1"/>
    </source>
</evidence>
<sequence>MSSPAPEQAVSVKHSVSINEGHSRPAASAASPPKNVRSTEKASQPKPAEPNQRPHQPKPKAPTAVEKPPVLVESAVKKAKPRVEGNSNIPETTSTHQATLDQPRQAEAGPASPYDNAKYFSPLTVPDKDGIDRTIFKFYPHPDTVQEQWAEYRYGLHGQPPVEQLEAKYRAKWRSSAYARSWFTRRKSFWEKIKDMMAKGKTEAEALSAMEKRAEGSVPKLIGLLCKERTERSTGKSTGKSTELQRKRKRETGPRRKQVANGNSDEEGFIANDSHSEGDSQKSYKPRTVKGSPGRHPSEEPPKPGSHAVGAGPYALLRKRIRLAEKEAGNVEE</sequence>
<feature type="region of interest" description="Disordered" evidence="1">
    <location>
        <begin position="1"/>
        <end position="121"/>
    </location>
</feature>
<gene>
    <name evidence="3" type="ORF">CMUS01_15336</name>
</gene>
<comment type="caution">
    <text evidence="3">The sequence shown here is derived from an EMBL/GenBank/DDBJ whole genome shotgun (WGS) entry which is preliminary data.</text>
</comment>
<feature type="region of interest" description="Disordered" evidence="1">
    <location>
        <begin position="225"/>
        <end position="313"/>
    </location>
</feature>
<evidence type="ECO:0000256" key="1">
    <source>
        <dbReference type="SAM" id="MobiDB-lite"/>
    </source>
</evidence>
<evidence type="ECO:0000259" key="2">
    <source>
        <dbReference type="Pfam" id="PF12550"/>
    </source>
</evidence>
<dbReference type="EMBL" id="WIGM01001261">
    <property type="protein sequence ID" value="KAF6802512.1"/>
    <property type="molecule type" value="Genomic_DNA"/>
</dbReference>
<feature type="domain" description="Transcription activator GCR1-like" evidence="2">
    <location>
        <begin position="136"/>
        <end position="212"/>
    </location>
</feature>
<feature type="compositionally biased region" description="Polar residues" evidence="1">
    <location>
        <begin position="85"/>
        <end position="102"/>
    </location>
</feature>
<protein>
    <recommendedName>
        <fullName evidence="2">Transcription activator GCR1-like domain-containing protein</fullName>
    </recommendedName>
</protein>
<name>A0A8H6IX58_9PEZI</name>
<reference evidence="3" key="1">
    <citation type="journal article" date="2020" name="Phytopathology">
        <title>Genome Sequence Resources of Colletotrichum truncatum, C. plurivorum, C. musicola, and C. sojae: Four Species Pathogenic to Soybean (Glycine max).</title>
        <authorList>
            <person name="Rogerio F."/>
            <person name="Boufleur T.R."/>
            <person name="Ciampi-Guillardi M."/>
            <person name="Sukno S.A."/>
            <person name="Thon M.R."/>
            <person name="Massola Junior N.S."/>
            <person name="Baroncelli R."/>
        </authorList>
    </citation>
    <scope>NUCLEOTIDE SEQUENCE</scope>
    <source>
        <strain evidence="3">LFN0074</strain>
    </source>
</reference>
<feature type="compositionally biased region" description="Basic residues" evidence="1">
    <location>
        <begin position="246"/>
        <end position="258"/>
    </location>
</feature>
<dbReference type="InterPro" id="IPR022210">
    <property type="entry name" value="TF_GCR1-like"/>
</dbReference>
<dbReference type="PANTHER" id="PTHR37784:SF4">
    <property type="entry name" value="TRANSCRIPTION FACTOR-LIKE PROTEIN EUC1"/>
    <property type="match status" value="1"/>
</dbReference>
<dbReference type="GO" id="GO:0000981">
    <property type="term" value="F:DNA-binding transcription factor activity, RNA polymerase II-specific"/>
    <property type="evidence" value="ECO:0007669"/>
    <property type="project" value="TreeGrafter"/>
</dbReference>
<feature type="compositionally biased region" description="Low complexity" evidence="1">
    <location>
        <begin position="24"/>
        <end position="33"/>
    </location>
</feature>
<dbReference type="GO" id="GO:0060963">
    <property type="term" value="P:positive regulation of ribosomal protein gene transcription by RNA polymerase II"/>
    <property type="evidence" value="ECO:0007669"/>
    <property type="project" value="TreeGrafter"/>
</dbReference>
<evidence type="ECO:0000313" key="4">
    <source>
        <dbReference type="Proteomes" id="UP000639643"/>
    </source>
</evidence>
<dbReference type="PANTHER" id="PTHR37784">
    <property type="entry name" value="PROTEIN MSN1"/>
    <property type="match status" value="1"/>
</dbReference>
<dbReference type="Proteomes" id="UP000639643">
    <property type="component" value="Unassembled WGS sequence"/>
</dbReference>
<keyword evidence="4" id="KW-1185">Reference proteome</keyword>
<dbReference type="Pfam" id="PF12550">
    <property type="entry name" value="GCR1_C"/>
    <property type="match status" value="1"/>
</dbReference>